<keyword evidence="4" id="KW-0030">Aminoacyl-tRNA synthetase</keyword>
<evidence type="ECO:0000259" key="3">
    <source>
        <dbReference type="Pfam" id="PF10458"/>
    </source>
</evidence>
<dbReference type="InterPro" id="IPR037118">
    <property type="entry name" value="Val-tRNA_synth_C_sf"/>
</dbReference>
<sequence>NERFVAGAPEQVVASEKKKEADALAKIETLKASLTSLK</sequence>
<evidence type="ECO:0000256" key="1">
    <source>
        <dbReference type="ARBA" id="ARBA00022741"/>
    </source>
</evidence>
<dbReference type="GO" id="GO:0005737">
    <property type="term" value="C:cytoplasm"/>
    <property type="evidence" value="ECO:0007669"/>
    <property type="project" value="InterPro"/>
</dbReference>
<dbReference type="GO" id="GO:0004832">
    <property type="term" value="F:valine-tRNA ligase activity"/>
    <property type="evidence" value="ECO:0007669"/>
    <property type="project" value="UniProtKB-EC"/>
</dbReference>
<keyword evidence="1" id="KW-0547">Nucleotide-binding</keyword>
<dbReference type="SUPFAM" id="SSF46589">
    <property type="entry name" value="tRNA-binding arm"/>
    <property type="match status" value="1"/>
</dbReference>
<name>A0A3B0RQL3_9ZZZZ</name>
<dbReference type="InterPro" id="IPR010978">
    <property type="entry name" value="tRNA-bd_arm"/>
</dbReference>
<dbReference type="GO" id="GO:0006438">
    <property type="term" value="P:valyl-tRNA aminoacylation"/>
    <property type="evidence" value="ECO:0007669"/>
    <property type="project" value="InterPro"/>
</dbReference>
<keyword evidence="4" id="KW-0436">Ligase</keyword>
<accession>A0A3B0RQL3</accession>
<dbReference type="EC" id="6.1.1.9" evidence="4"/>
<dbReference type="EMBL" id="UOEB01000253">
    <property type="protein sequence ID" value="VAV85895.1"/>
    <property type="molecule type" value="Genomic_DNA"/>
</dbReference>
<organism evidence="4">
    <name type="scientific">hydrothermal vent metagenome</name>
    <dbReference type="NCBI Taxonomy" id="652676"/>
    <lineage>
        <taxon>unclassified sequences</taxon>
        <taxon>metagenomes</taxon>
        <taxon>ecological metagenomes</taxon>
    </lineage>
</organism>
<dbReference type="GO" id="GO:0005524">
    <property type="term" value="F:ATP binding"/>
    <property type="evidence" value="ECO:0007669"/>
    <property type="project" value="UniProtKB-KW"/>
</dbReference>
<evidence type="ECO:0000256" key="2">
    <source>
        <dbReference type="ARBA" id="ARBA00022840"/>
    </source>
</evidence>
<gene>
    <name evidence="4" type="ORF">MNBD_BACTEROID02-809</name>
</gene>
<evidence type="ECO:0000313" key="4">
    <source>
        <dbReference type="EMBL" id="VAV85895.1"/>
    </source>
</evidence>
<feature type="non-terminal residue" evidence="4">
    <location>
        <position position="1"/>
    </location>
</feature>
<dbReference type="AlphaFoldDB" id="A0A3B0RQL3"/>
<protein>
    <submittedName>
        <fullName evidence="4">Valyl-tRNA synthetase</fullName>
        <ecNumber evidence="4">6.1.1.9</ecNumber>
    </submittedName>
</protein>
<dbReference type="Gene3D" id="1.10.287.380">
    <property type="entry name" value="Valyl-tRNA synthetase, C-terminal domain"/>
    <property type="match status" value="1"/>
</dbReference>
<feature type="domain" description="Valyl-tRNA synthetase tRNA-binding arm" evidence="3">
    <location>
        <begin position="1"/>
        <end position="38"/>
    </location>
</feature>
<keyword evidence="2" id="KW-0067">ATP-binding</keyword>
<dbReference type="InterPro" id="IPR019499">
    <property type="entry name" value="Val-tRNA_synth_tRNA-bd"/>
</dbReference>
<dbReference type="Pfam" id="PF10458">
    <property type="entry name" value="Val_tRNA-synt_C"/>
    <property type="match status" value="1"/>
</dbReference>
<proteinExistence type="predicted"/>
<reference evidence="4" key="1">
    <citation type="submission" date="2018-06" db="EMBL/GenBank/DDBJ databases">
        <authorList>
            <person name="Zhirakovskaya E."/>
        </authorList>
    </citation>
    <scope>NUCLEOTIDE SEQUENCE</scope>
</reference>